<proteinExistence type="predicted"/>
<organism evidence="3 4">
    <name type="scientific">Microcoleus asticus IPMA8</name>
    <dbReference type="NCBI Taxonomy" id="2563858"/>
    <lineage>
        <taxon>Bacteria</taxon>
        <taxon>Bacillati</taxon>
        <taxon>Cyanobacteriota</taxon>
        <taxon>Cyanophyceae</taxon>
        <taxon>Oscillatoriophycideae</taxon>
        <taxon>Oscillatoriales</taxon>
        <taxon>Microcoleaceae</taxon>
        <taxon>Microcoleus</taxon>
        <taxon>Microcoleus asticus</taxon>
    </lineage>
</organism>
<comment type="caution">
    <text evidence="3">The sequence shown here is derived from an EMBL/GenBank/DDBJ whole genome shotgun (WGS) entry which is preliminary data.</text>
</comment>
<dbReference type="InterPro" id="IPR005625">
    <property type="entry name" value="PepSY-ass_TM"/>
</dbReference>
<dbReference type="Proteomes" id="UP000702425">
    <property type="component" value="Unassembled WGS sequence"/>
</dbReference>
<feature type="transmembrane region" description="Helical" evidence="1">
    <location>
        <begin position="326"/>
        <end position="344"/>
    </location>
</feature>
<keyword evidence="1" id="KW-1133">Transmembrane helix</keyword>
<sequence length="371" mass="41141">MKVRQQIVTIHGAIGIAIGLLLSIISLTGSAIVFHQELDRRINPSLMRVVPQAKLVSLDKIVAPVQAAYPDFPLESIRFPQTPDGSYQVTIKAKDGENLDTFVNPYTAKVLGARKWERSLMGFLYNFHYKLAIGQVGSVIVGVTGLLFLLIVITGTMLWTGWRKLKSGFTVRTTAPLPLLSYDIHQVGGILSSTFLLIMAATGAMLSGFVLLFAFNQPPQVAKVLPPAKQPVALSELLRKADAAMPDGKTTYVVFDEHQPEKITVSKQLPHESIRFALSNVELNRYSGKVLNVNRVVEPPPLFKFMIAIGTLHFGLFGGIYTRILYVFIGFIPTVLLITGLVNWKRRRWLMARRESASQLLADETQSNRLS</sequence>
<dbReference type="RefSeq" id="WP_172190147.1">
    <property type="nucleotide sequence ID" value="NZ_CAWPPK010000293.1"/>
</dbReference>
<dbReference type="EMBL" id="SRRZ01000077">
    <property type="protein sequence ID" value="NQE36213.1"/>
    <property type="molecule type" value="Genomic_DNA"/>
</dbReference>
<name>A0ABX2D221_9CYAN</name>
<reference evidence="3 4" key="1">
    <citation type="journal article" date="2020" name="Sci. Rep.">
        <title>A novel cyanobacterial geosmin producer, revising GeoA distribution and dispersion patterns in Bacteria.</title>
        <authorList>
            <person name="Churro C."/>
            <person name="Semedo-Aguiar A.P."/>
            <person name="Silva A.D."/>
            <person name="Pereira-Leal J.B."/>
            <person name="Leite R.B."/>
        </authorList>
    </citation>
    <scope>NUCLEOTIDE SEQUENCE [LARGE SCALE GENOMIC DNA]</scope>
    <source>
        <strain evidence="3 4">IPMA8</strain>
    </source>
</reference>
<dbReference type="InterPro" id="IPR025711">
    <property type="entry name" value="PepSY"/>
</dbReference>
<protein>
    <recommendedName>
        <fullName evidence="2">PepSY domain-containing protein</fullName>
    </recommendedName>
</protein>
<gene>
    <name evidence="3" type="ORF">E5S67_03976</name>
</gene>
<dbReference type="Pfam" id="PF03413">
    <property type="entry name" value="PepSY"/>
    <property type="match status" value="1"/>
</dbReference>
<evidence type="ECO:0000259" key="2">
    <source>
        <dbReference type="Pfam" id="PF03413"/>
    </source>
</evidence>
<feature type="domain" description="PepSY" evidence="2">
    <location>
        <begin position="56"/>
        <end position="113"/>
    </location>
</feature>
<keyword evidence="1" id="KW-0472">Membrane</keyword>
<feature type="transmembrane region" description="Helical" evidence="1">
    <location>
        <begin position="131"/>
        <end position="159"/>
    </location>
</feature>
<dbReference type="Pfam" id="PF03929">
    <property type="entry name" value="PepSY_TM"/>
    <property type="match status" value="1"/>
</dbReference>
<feature type="transmembrane region" description="Helical" evidence="1">
    <location>
        <begin position="12"/>
        <end position="34"/>
    </location>
</feature>
<evidence type="ECO:0000313" key="3">
    <source>
        <dbReference type="EMBL" id="NQE36213.1"/>
    </source>
</evidence>
<keyword evidence="4" id="KW-1185">Reference proteome</keyword>
<evidence type="ECO:0000313" key="4">
    <source>
        <dbReference type="Proteomes" id="UP000702425"/>
    </source>
</evidence>
<keyword evidence="1" id="KW-0812">Transmembrane</keyword>
<accession>A0ABX2D221</accession>
<dbReference type="PANTHER" id="PTHR34219:SF3">
    <property type="entry name" value="BLL7967 PROTEIN"/>
    <property type="match status" value="1"/>
</dbReference>
<feature type="transmembrane region" description="Helical" evidence="1">
    <location>
        <begin position="190"/>
        <end position="215"/>
    </location>
</feature>
<dbReference type="PANTHER" id="PTHR34219">
    <property type="entry name" value="IRON-REGULATED INNER MEMBRANE PROTEIN-RELATED"/>
    <property type="match status" value="1"/>
</dbReference>
<evidence type="ECO:0000256" key="1">
    <source>
        <dbReference type="SAM" id="Phobius"/>
    </source>
</evidence>